<proteinExistence type="inferred from homology"/>
<keyword evidence="11" id="KW-1185">Reference proteome</keyword>
<evidence type="ECO:0000313" key="10">
    <source>
        <dbReference type="EMBL" id="MFC6882984.1"/>
    </source>
</evidence>
<reference evidence="11" key="1">
    <citation type="journal article" date="2019" name="Int. J. Syst. Evol. Microbiol.">
        <title>The Global Catalogue of Microorganisms (GCM) 10K type strain sequencing project: providing services to taxonomists for standard genome sequencing and annotation.</title>
        <authorList>
            <consortium name="The Broad Institute Genomics Platform"/>
            <consortium name="The Broad Institute Genome Sequencing Center for Infectious Disease"/>
            <person name="Wu L."/>
            <person name="Ma J."/>
        </authorList>
    </citation>
    <scope>NUCLEOTIDE SEQUENCE [LARGE SCALE GENOMIC DNA]</scope>
    <source>
        <strain evidence="11">JCM 3369</strain>
    </source>
</reference>
<dbReference type="EC" id="3.4.-.-" evidence="10"/>
<dbReference type="InterPro" id="IPR001967">
    <property type="entry name" value="Peptidase_S11_N"/>
</dbReference>
<organism evidence="10 11">
    <name type="scientific">Actinomadura yumaensis</name>
    <dbReference type="NCBI Taxonomy" id="111807"/>
    <lineage>
        <taxon>Bacteria</taxon>
        <taxon>Bacillati</taxon>
        <taxon>Actinomycetota</taxon>
        <taxon>Actinomycetes</taxon>
        <taxon>Streptosporangiales</taxon>
        <taxon>Thermomonosporaceae</taxon>
        <taxon>Actinomadura</taxon>
    </lineage>
</organism>
<dbReference type="GO" id="GO:0004180">
    <property type="term" value="F:carboxypeptidase activity"/>
    <property type="evidence" value="ECO:0007669"/>
    <property type="project" value="UniProtKB-KW"/>
</dbReference>
<sequence>MRSSKRWTCVIATAVTAPLVAVPGTAEAAGPSRVAAAGPSGVAAKSAYLFDSTAKKYRWSRAADTRRPIASITKVMTAIVVLRSGKLDRKVTVKQKYIDYAVRQGGSMAKLRAGDKLTVRQLLNGLMLPSGCDAAYMLADVYGPGWRGFVAKMNKTAKSLGMTRTKYANFDGLPWPSATSTSSTARDQAKLGHYAMKRADFRSVVARRTYKLKAGGGHHAYSWINTNRLLGSYKGAIGIKTGTTDAAGYSLMFAAKRGKRTLTGIVLNSSTTTEQVRFTDAAKMLNWGFGARTAQILRVPPVPAGANVD</sequence>
<dbReference type="RefSeq" id="WP_160819139.1">
    <property type="nucleotide sequence ID" value="NZ_JBHSXE010000001.1"/>
</dbReference>
<evidence type="ECO:0000256" key="1">
    <source>
        <dbReference type="ARBA" id="ARBA00007164"/>
    </source>
</evidence>
<dbReference type="SUPFAM" id="SSF56601">
    <property type="entry name" value="beta-lactamase/transpeptidase-like"/>
    <property type="match status" value="1"/>
</dbReference>
<dbReference type="PANTHER" id="PTHR21581">
    <property type="entry name" value="D-ALANYL-D-ALANINE CARBOXYPEPTIDASE"/>
    <property type="match status" value="1"/>
</dbReference>
<evidence type="ECO:0000259" key="9">
    <source>
        <dbReference type="Pfam" id="PF00768"/>
    </source>
</evidence>
<evidence type="ECO:0000256" key="7">
    <source>
        <dbReference type="RuleBase" id="RU004016"/>
    </source>
</evidence>
<gene>
    <name evidence="10" type="ORF">ACFQKB_24735</name>
</gene>
<evidence type="ECO:0000256" key="6">
    <source>
        <dbReference type="ARBA" id="ARBA00023316"/>
    </source>
</evidence>
<keyword evidence="6" id="KW-0961">Cell wall biogenesis/degradation</keyword>
<evidence type="ECO:0000256" key="4">
    <source>
        <dbReference type="ARBA" id="ARBA00022960"/>
    </source>
</evidence>
<evidence type="ECO:0000256" key="3">
    <source>
        <dbReference type="ARBA" id="ARBA00022801"/>
    </source>
</evidence>
<feature type="signal peptide" evidence="8">
    <location>
        <begin position="1"/>
        <end position="28"/>
    </location>
</feature>
<keyword evidence="5" id="KW-0573">Peptidoglycan synthesis</keyword>
<evidence type="ECO:0000256" key="2">
    <source>
        <dbReference type="ARBA" id="ARBA00022729"/>
    </source>
</evidence>
<feature type="chain" id="PRO_5045653949" evidence="8">
    <location>
        <begin position="29"/>
        <end position="309"/>
    </location>
</feature>
<accession>A0ABW2CQL0</accession>
<evidence type="ECO:0000313" key="11">
    <source>
        <dbReference type="Proteomes" id="UP001596380"/>
    </source>
</evidence>
<keyword evidence="3 10" id="KW-0378">Hydrolase</keyword>
<evidence type="ECO:0000256" key="5">
    <source>
        <dbReference type="ARBA" id="ARBA00022984"/>
    </source>
</evidence>
<keyword evidence="10" id="KW-0645">Protease</keyword>
<dbReference type="Proteomes" id="UP001596380">
    <property type="component" value="Unassembled WGS sequence"/>
</dbReference>
<protein>
    <submittedName>
        <fullName evidence="10">D-alanyl-D-alanine carboxypeptidase family protein</fullName>
        <ecNumber evidence="10">3.4.-.-</ecNumber>
    </submittedName>
</protein>
<dbReference type="InterPro" id="IPR018044">
    <property type="entry name" value="Peptidase_S11"/>
</dbReference>
<comment type="caution">
    <text evidence="10">The sequence shown here is derived from an EMBL/GenBank/DDBJ whole genome shotgun (WGS) entry which is preliminary data.</text>
</comment>
<comment type="similarity">
    <text evidence="1 7">Belongs to the peptidase S11 family.</text>
</comment>
<keyword evidence="10" id="KW-0121">Carboxypeptidase</keyword>
<dbReference type="InterPro" id="IPR012338">
    <property type="entry name" value="Beta-lactam/transpept-like"/>
</dbReference>
<dbReference type="Pfam" id="PF00768">
    <property type="entry name" value="Peptidase_S11"/>
    <property type="match status" value="1"/>
</dbReference>
<keyword evidence="2 8" id="KW-0732">Signal</keyword>
<dbReference type="PRINTS" id="PR00725">
    <property type="entry name" value="DADACBPTASE1"/>
</dbReference>
<dbReference type="PANTHER" id="PTHR21581:SF33">
    <property type="entry name" value="D-ALANYL-D-ALANINE CARBOXYPEPTIDASE DACB"/>
    <property type="match status" value="1"/>
</dbReference>
<keyword evidence="4" id="KW-0133">Cell shape</keyword>
<evidence type="ECO:0000256" key="8">
    <source>
        <dbReference type="SAM" id="SignalP"/>
    </source>
</evidence>
<feature type="domain" description="Peptidase S11 D-alanyl-D-alanine carboxypeptidase A N-terminal" evidence="9">
    <location>
        <begin position="37"/>
        <end position="270"/>
    </location>
</feature>
<name>A0ABW2CQL0_9ACTN</name>
<dbReference type="Gene3D" id="3.40.710.10">
    <property type="entry name" value="DD-peptidase/beta-lactamase superfamily"/>
    <property type="match status" value="1"/>
</dbReference>
<dbReference type="EMBL" id="JBHSXS010000016">
    <property type="protein sequence ID" value="MFC6882984.1"/>
    <property type="molecule type" value="Genomic_DNA"/>
</dbReference>